<name>A0AAE1DEP1_9GAST</name>
<comment type="caution">
    <text evidence="2">The sequence shown here is derived from an EMBL/GenBank/DDBJ whole genome shotgun (WGS) entry which is preliminary data.</text>
</comment>
<evidence type="ECO:0000256" key="1">
    <source>
        <dbReference type="SAM" id="Phobius"/>
    </source>
</evidence>
<reference evidence="2" key="1">
    <citation type="journal article" date="2023" name="G3 (Bethesda)">
        <title>A reference genome for the long-term kleptoplast-retaining sea slug Elysia crispata morphotype clarki.</title>
        <authorList>
            <person name="Eastman K.E."/>
            <person name="Pendleton A.L."/>
            <person name="Shaikh M.A."/>
            <person name="Suttiyut T."/>
            <person name="Ogas R."/>
            <person name="Tomko P."/>
            <person name="Gavelis G."/>
            <person name="Widhalm J.R."/>
            <person name="Wisecaver J.H."/>
        </authorList>
    </citation>
    <scope>NUCLEOTIDE SEQUENCE</scope>
    <source>
        <strain evidence="2">ECLA1</strain>
    </source>
</reference>
<accession>A0AAE1DEP1</accession>
<dbReference type="AlphaFoldDB" id="A0AAE1DEP1"/>
<protein>
    <submittedName>
        <fullName evidence="2">Uncharacterized protein</fullName>
    </submittedName>
</protein>
<feature type="transmembrane region" description="Helical" evidence="1">
    <location>
        <begin position="113"/>
        <end position="131"/>
    </location>
</feature>
<keyword evidence="1" id="KW-0812">Transmembrane</keyword>
<keyword evidence="1" id="KW-0472">Membrane</keyword>
<keyword evidence="1" id="KW-1133">Transmembrane helix</keyword>
<dbReference type="EMBL" id="JAWDGP010004208">
    <property type="protein sequence ID" value="KAK3766678.1"/>
    <property type="molecule type" value="Genomic_DNA"/>
</dbReference>
<dbReference type="Proteomes" id="UP001283361">
    <property type="component" value="Unassembled WGS sequence"/>
</dbReference>
<keyword evidence="3" id="KW-1185">Reference proteome</keyword>
<sequence length="155" mass="17488">MSQEITILIPDTERIVKVGRLYRLLSLADFRPCYVCSNGESGFTLLARLEQYSTPREVRGFTIPSFVKCFQQSRSVSTRSTKSLVARFLALRHTGEGQKSSVVRRARVPRVSAWLPTVGLAALWMVLAAWGDYLGSRHISYWLVPSRLATTLYSC</sequence>
<proteinExistence type="predicted"/>
<gene>
    <name evidence="2" type="ORF">RRG08_042456</name>
</gene>
<evidence type="ECO:0000313" key="3">
    <source>
        <dbReference type="Proteomes" id="UP001283361"/>
    </source>
</evidence>
<evidence type="ECO:0000313" key="2">
    <source>
        <dbReference type="EMBL" id="KAK3766678.1"/>
    </source>
</evidence>
<organism evidence="2 3">
    <name type="scientific">Elysia crispata</name>
    <name type="common">lettuce slug</name>
    <dbReference type="NCBI Taxonomy" id="231223"/>
    <lineage>
        <taxon>Eukaryota</taxon>
        <taxon>Metazoa</taxon>
        <taxon>Spiralia</taxon>
        <taxon>Lophotrochozoa</taxon>
        <taxon>Mollusca</taxon>
        <taxon>Gastropoda</taxon>
        <taxon>Heterobranchia</taxon>
        <taxon>Euthyneura</taxon>
        <taxon>Panpulmonata</taxon>
        <taxon>Sacoglossa</taxon>
        <taxon>Placobranchoidea</taxon>
        <taxon>Plakobranchidae</taxon>
        <taxon>Elysia</taxon>
    </lineage>
</organism>